<reference evidence="2" key="1">
    <citation type="submission" date="2016-11" db="UniProtKB">
        <authorList>
            <consortium name="WormBaseParasite"/>
        </authorList>
    </citation>
    <scope>IDENTIFICATION</scope>
    <source>
        <strain evidence="2">KR3021</strain>
    </source>
</reference>
<proteinExistence type="predicted"/>
<dbReference type="Proteomes" id="UP000095286">
    <property type="component" value="Unplaced"/>
</dbReference>
<evidence type="ECO:0000313" key="2">
    <source>
        <dbReference type="WBParaSite" id="RSKR_0000395100.1"/>
    </source>
</evidence>
<sequence>MSWNTHAEGSHLLGCLLKNTVHVFDIEKGAVLHNFVCNNGLDIIWSGSNKNVIYSITCEGYLLRKDIREPDTGQFGEDYQQSLASKNSQIEISNNFIFVGNQEGHYNIFDLRTKNRIQHFTLQTDNFKNAVSEKDNKKGKLETLETLVNIPLFAVETENSGNKFNFCSKYSVDFLMKKLDLSQEEDKSTVNFIQTRHVDNILDFKFHPTLPILYSSGLGLDVTNCKEPITYI</sequence>
<protein>
    <submittedName>
        <fullName evidence="2">Nucleolar protein 10</fullName>
    </submittedName>
</protein>
<name>A0AC35TS53_9BILA</name>
<evidence type="ECO:0000313" key="1">
    <source>
        <dbReference type="Proteomes" id="UP000095286"/>
    </source>
</evidence>
<organism evidence="1 2">
    <name type="scientific">Rhabditophanes sp. KR3021</name>
    <dbReference type="NCBI Taxonomy" id="114890"/>
    <lineage>
        <taxon>Eukaryota</taxon>
        <taxon>Metazoa</taxon>
        <taxon>Ecdysozoa</taxon>
        <taxon>Nematoda</taxon>
        <taxon>Chromadorea</taxon>
        <taxon>Rhabditida</taxon>
        <taxon>Tylenchina</taxon>
        <taxon>Panagrolaimomorpha</taxon>
        <taxon>Strongyloidoidea</taxon>
        <taxon>Alloionematidae</taxon>
        <taxon>Rhabditophanes</taxon>
    </lineage>
</organism>
<accession>A0AC35TS53</accession>
<dbReference type="WBParaSite" id="RSKR_0000395100.1">
    <property type="protein sequence ID" value="RSKR_0000395100.1"/>
    <property type="gene ID" value="RSKR_0000395100"/>
</dbReference>